<protein>
    <submittedName>
        <fullName evidence="2">Uncharacterized protein</fullName>
    </submittedName>
</protein>
<evidence type="ECO:0000313" key="3">
    <source>
        <dbReference type="Proteomes" id="UP001066276"/>
    </source>
</evidence>
<organism evidence="2 3">
    <name type="scientific">Pleurodeles waltl</name>
    <name type="common">Iberian ribbed newt</name>
    <dbReference type="NCBI Taxonomy" id="8319"/>
    <lineage>
        <taxon>Eukaryota</taxon>
        <taxon>Metazoa</taxon>
        <taxon>Chordata</taxon>
        <taxon>Craniata</taxon>
        <taxon>Vertebrata</taxon>
        <taxon>Euteleostomi</taxon>
        <taxon>Amphibia</taxon>
        <taxon>Batrachia</taxon>
        <taxon>Caudata</taxon>
        <taxon>Salamandroidea</taxon>
        <taxon>Salamandridae</taxon>
        <taxon>Pleurodelinae</taxon>
        <taxon>Pleurodeles</taxon>
    </lineage>
</organism>
<reference evidence="2" key="1">
    <citation type="journal article" date="2022" name="bioRxiv">
        <title>Sequencing and chromosome-scale assembly of the giantPleurodeles waltlgenome.</title>
        <authorList>
            <person name="Brown T."/>
            <person name="Elewa A."/>
            <person name="Iarovenko S."/>
            <person name="Subramanian E."/>
            <person name="Araus A.J."/>
            <person name="Petzold A."/>
            <person name="Susuki M."/>
            <person name="Suzuki K.-i.T."/>
            <person name="Hayashi T."/>
            <person name="Toyoda A."/>
            <person name="Oliveira C."/>
            <person name="Osipova E."/>
            <person name="Leigh N.D."/>
            <person name="Simon A."/>
            <person name="Yun M.H."/>
        </authorList>
    </citation>
    <scope>NUCLEOTIDE SEQUENCE</scope>
    <source>
        <strain evidence="2">20211129_DDA</strain>
        <tissue evidence="2">Liver</tissue>
    </source>
</reference>
<evidence type="ECO:0000313" key="2">
    <source>
        <dbReference type="EMBL" id="KAJ1085592.1"/>
    </source>
</evidence>
<dbReference type="Proteomes" id="UP001066276">
    <property type="component" value="Chromosome 12"/>
</dbReference>
<feature type="region of interest" description="Disordered" evidence="1">
    <location>
        <begin position="1"/>
        <end position="54"/>
    </location>
</feature>
<sequence>MTLQFRSEGKKKVHRRGRHLPHGPPSPANRGAAFAGAGAWTQPPLKRGKDSLPQPRRVRRCRLLACEEPLGAHRAGRVLPQASLLREALRRSAYSSTAQTPTAGAKRLRFEVMPNVWNTWKLTRMLLTAWEAAWGGQKASLYTRWINSRHLRCLGPRGDEVPGPQ</sequence>
<gene>
    <name evidence="2" type="ORF">NDU88_005722</name>
</gene>
<dbReference type="AlphaFoldDB" id="A0AAV7L5E7"/>
<keyword evidence="3" id="KW-1185">Reference proteome</keyword>
<feature type="compositionally biased region" description="Basic residues" evidence="1">
    <location>
        <begin position="9"/>
        <end position="21"/>
    </location>
</feature>
<comment type="caution">
    <text evidence="2">The sequence shown here is derived from an EMBL/GenBank/DDBJ whole genome shotgun (WGS) entry which is preliminary data.</text>
</comment>
<dbReference type="EMBL" id="JANPWB010000016">
    <property type="protein sequence ID" value="KAJ1085592.1"/>
    <property type="molecule type" value="Genomic_DNA"/>
</dbReference>
<accession>A0AAV7L5E7</accession>
<evidence type="ECO:0000256" key="1">
    <source>
        <dbReference type="SAM" id="MobiDB-lite"/>
    </source>
</evidence>
<proteinExistence type="predicted"/>
<name>A0AAV7L5E7_PLEWA</name>